<proteinExistence type="predicted"/>
<dbReference type="Proteomes" id="UP000034224">
    <property type="component" value="Unassembled WGS sequence"/>
</dbReference>
<dbReference type="Pfam" id="PF04308">
    <property type="entry name" value="RNaseH_like"/>
    <property type="match status" value="1"/>
</dbReference>
<comment type="caution">
    <text evidence="1">The sequence shown here is derived from an EMBL/GenBank/DDBJ whole genome shotgun (WGS) entry which is preliminary data.</text>
</comment>
<dbReference type="EMBL" id="LCQK01000001">
    <property type="protein sequence ID" value="KKW15255.1"/>
    <property type="molecule type" value="Genomic_DNA"/>
</dbReference>
<gene>
    <name evidence="1" type="ORF">UY55_C0001G0009</name>
</gene>
<evidence type="ECO:0000313" key="2">
    <source>
        <dbReference type="Proteomes" id="UP000034224"/>
    </source>
</evidence>
<dbReference type="AlphaFoldDB" id="A0A0G1W9K6"/>
<protein>
    <recommendedName>
        <fullName evidence="3">DUF458 domain-containing protein</fullName>
    </recommendedName>
</protein>
<sequence>MDLKFLSAFGLELGVKDVVAEILRFMESDPKREYKIVIGTDSELLLDKNADFVTAVVVHRVGNGGRYFWRRLELGKFHTIRDRIIREVLLSLEVARLILSELKVSQKSDNWSFEIHADVGENGPTSVLIQEVVGMIRASNFEAKTKPESYAASKVADRHV</sequence>
<accession>A0A0G1W9K6</accession>
<reference evidence="1 2" key="1">
    <citation type="journal article" date="2015" name="Nature">
        <title>rRNA introns, odd ribosomes, and small enigmatic genomes across a large radiation of phyla.</title>
        <authorList>
            <person name="Brown C.T."/>
            <person name="Hug L.A."/>
            <person name="Thomas B.C."/>
            <person name="Sharon I."/>
            <person name="Castelle C.J."/>
            <person name="Singh A."/>
            <person name="Wilkins M.J."/>
            <person name="Williams K.H."/>
            <person name="Banfield J.F."/>
        </authorList>
    </citation>
    <scope>NUCLEOTIDE SEQUENCE [LARGE SCALE GENOMIC DNA]</scope>
</reference>
<dbReference type="STRING" id="1618665.UY55_C0001G0009"/>
<dbReference type="PANTHER" id="PTHR39961">
    <property type="entry name" value="HYPOTHETICAL CYTOSOLIC PROTEIN"/>
    <property type="match status" value="1"/>
</dbReference>
<dbReference type="PANTHER" id="PTHR39961:SF1">
    <property type="entry name" value="DUF458 DOMAIN-CONTAINING PROTEIN"/>
    <property type="match status" value="1"/>
</dbReference>
<evidence type="ECO:0000313" key="1">
    <source>
        <dbReference type="EMBL" id="KKW15255.1"/>
    </source>
</evidence>
<name>A0A0G1W9K6_9BACT</name>
<organism evidence="1 2">
    <name type="scientific">Candidatus Jorgensenbacteria bacterium GW2011_GWB1_50_10</name>
    <dbReference type="NCBI Taxonomy" id="1618665"/>
    <lineage>
        <taxon>Bacteria</taxon>
        <taxon>Candidatus Joergenseniibacteriota</taxon>
    </lineage>
</organism>
<evidence type="ECO:0008006" key="3">
    <source>
        <dbReference type="Google" id="ProtNLM"/>
    </source>
</evidence>
<dbReference type="InterPro" id="IPR007405">
    <property type="entry name" value="Phage_KVP40_Orf299"/>
</dbReference>